<organism evidence="1">
    <name type="scientific">Candidatus Nitrotoga fabula</name>
    <dbReference type="NCBI Taxonomy" id="2182327"/>
    <lineage>
        <taxon>Bacteria</taxon>
        <taxon>Pseudomonadati</taxon>
        <taxon>Pseudomonadota</taxon>
        <taxon>Betaproteobacteria</taxon>
        <taxon>Nitrosomonadales</taxon>
        <taxon>Gallionellaceae</taxon>
        <taxon>Candidatus Nitrotoga</taxon>
    </lineage>
</organism>
<protein>
    <submittedName>
        <fullName evidence="1">Uncharacterized protein</fullName>
    </submittedName>
</protein>
<dbReference type="EMBL" id="LS423452">
    <property type="protein sequence ID" value="SPS06287.1"/>
    <property type="molecule type" value="Genomic_DNA"/>
</dbReference>
<name>A0A2X0QXJ6_9PROT</name>
<proteinExistence type="predicted"/>
<reference evidence="1" key="1">
    <citation type="submission" date="2018-05" db="EMBL/GenBank/DDBJ databases">
        <authorList>
            <person name="Lanie J.A."/>
            <person name="Ng W.-L."/>
            <person name="Kazmierczak K.M."/>
            <person name="Andrzejewski T.M."/>
            <person name="Davidsen T.M."/>
            <person name="Wayne K.J."/>
            <person name="Tettelin H."/>
            <person name="Glass J.I."/>
            <person name="Rusch D."/>
            <person name="Podicherti R."/>
            <person name="Tsui H.-C.T."/>
            <person name="Winkler M.E."/>
        </authorList>
    </citation>
    <scope>NUCLEOTIDE SEQUENCE</scope>
    <source>
        <strain evidence="1">KNB</strain>
    </source>
</reference>
<accession>A0A2X0QXJ6</accession>
<sequence>MANFLIGDIKKSLKYIANRHHLNYHSKMLQRLFLLFVVKEWDGFDVVL</sequence>
<gene>
    <name evidence="1" type="ORF">NITFAB_1877</name>
</gene>
<dbReference type="AlphaFoldDB" id="A0A2X0QXJ6"/>
<evidence type="ECO:0000313" key="1">
    <source>
        <dbReference type="EMBL" id="SPS06287.1"/>
    </source>
</evidence>